<dbReference type="AlphaFoldDB" id="A0A7X3G6U5"/>
<accession>A0A7X3G6U5</accession>
<dbReference type="RefSeq" id="WP_160332018.1">
    <property type="nucleotide sequence ID" value="NZ_WSRS01000003.1"/>
</dbReference>
<dbReference type="EMBL" id="WSRS01000003">
    <property type="protein sequence ID" value="MVX58185.1"/>
    <property type="molecule type" value="Genomic_DNA"/>
</dbReference>
<organism evidence="1 2">
    <name type="scientific">Streptococcus danieliae</name>
    <dbReference type="NCBI Taxonomy" id="747656"/>
    <lineage>
        <taxon>Bacteria</taxon>
        <taxon>Bacillati</taxon>
        <taxon>Bacillota</taxon>
        <taxon>Bacilli</taxon>
        <taxon>Lactobacillales</taxon>
        <taxon>Streptococcaceae</taxon>
        <taxon>Streptococcus</taxon>
    </lineage>
</organism>
<evidence type="ECO:0000313" key="2">
    <source>
        <dbReference type="Proteomes" id="UP000461595"/>
    </source>
</evidence>
<evidence type="ECO:0000313" key="1">
    <source>
        <dbReference type="EMBL" id="MVX58185.1"/>
    </source>
</evidence>
<gene>
    <name evidence="1" type="ORF">E5983_00660</name>
</gene>
<dbReference type="Proteomes" id="UP000461595">
    <property type="component" value="Unassembled WGS sequence"/>
</dbReference>
<protein>
    <submittedName>
        <fullName evidence="1">Uncharacterized protein</fullName>
    </submittedName>
</protein>
<name>A0A7X3G6U5_9STRE</name>
<reference evidence="1 2" key="1">
    <citation type="submission" date="2019-12" db="EMBL/GenBank/DDBJ databases">
        <title>Microbes associate with the intestines of laboratory mice.</title>
        <authorList>
            <person name="Navarre W."/>
            <person name="Wong E."/>
        </authorList>
    </citation>
    <scope>NUCLEOTIDE SEQUENCE [LARGE SCALE GENOMIC DNA]</scope>
    <source>
        <strain evidence="1 2">NM51_B2-22</strain>
    </source>
</reference>
<comment type="caution">
    <text evidence="1">The sequence shown here is derived from an EMBL/GenBank/DDBJ whole genome shotgun (WGS) entry which is preliminary data.</text>
</comment>
<sequence length="48" mass="6063">MTEKKSYIVEYWFQGEYRDSKYFETRKEAMEWMDENKSSVYDFKMVEV</sequence>
<proteinExistence type="predicted"/>